<dbReference type="InterPro" id="IPR045584">
    <property type="entry name" value="Pilin-like"/>
</dbReference>
<reference evidence="2 3" key="1">
    <citation type="submission" date="2016-11" db="EMBL/GenBank/DDBJ databases">
        <title>Draft Genome Sequences of Nine Cyanobacterial Strains from Diverse Habitats.</title>
        <authorList>
            <person name="Zhu T."/>
            <person name="Hou S."/>
            <person name="Lu X."/>
            <person name="Hess W.R."/>
        </authorList>
    </citation>
    <scope>NUCLEOTIDE SEQUENCE [LARGE SCALE GENOMIC DNA]</scope>
    <source>
        <strain evidence="2 3">IAM M-71</strain>
    </source>
</reference>
<keyword evidence="1" id="KW-0812">Transmembrane</keyword>
<name>A0A1U7I9Z1_9CYAN</name>
<dbReference type="Pfam" id="PF07963">
    <property type="entry name" value="N_methyl"/>
    <property type="match status" value="1"/>
</dbReference>
<sequence length="175" mass="19915">MQLPDNKFNQGYTLLELLVIVVVIGMLATIMTPSWLSLLNLLRLNAAQAETLSIMRQAQASARREKRIWQANFRDIDGRVQWSLNPENQSETSQVWNNLVGEDANKITIQHSTLRNQNGVYSIQFKPNYWVNGQLGKITFITRGTTNTTNVTKRCVFVSTLLGTLRTDKDNDCQN</sequence>
<dbReference type="STRING" id="454136.NIES2119_23440"/>
<dbReference type="SUPFAM" id="SSF54523">
    <property type="entry name" value="Pili subunits"/>
    <property type="match status" value="1"/>
</dbReference>
<dbReference type="EMBL" id="MRCE01000030">
    <property type="protein sequence ID" value="OKH33356.1"/>
    <property type="molecule type" value="Genomic_DNA"/>
</dbReference>
<dbReference type="AlphaFoldDB" id="A0A1U7I9Z1"/>
<evidence type="ECO:0000313" key="3">
    <source>
        <dbReference type="Proteomes" id="UP000185860"/>
    </source>
</evidence>
<dbReference type="Gene3D" id="3.30.700.10">
    <property type="entry name" value="Glycoprotein, Type 4 Pilin"/>
    <property type="match status" value="1"/>
</dbReference>
<gene>
    <name evidence="2" type="ORF">NIES2119_23440</name>
</gene>
<dbReference type="OrthoDB" id="468456at2"/>
<dbReference type="Proteomes" id="UP000185860">
    <property type="component" value="Unassembled WGS sequence"/>
</dbReference>
<accession>A0A1U7I9Z1</accession>
<proteinExistence type="predicted"/>
<dbReference type="NCBIfam" id="TIGR02532">
    <property type="entry name" value="IV_pilin_GFxxxE"/>
    <property type="match status" value="1"/>
</dbReference>
<protein>
    <recommendedName>
        <fullName evidence="4">Prepilin-type N-terminal cleavage/methylation domain-containing protein</fullName>
    </recommendedName>
</protein>
<evidence type="ECO:0000256" key="1">
    <source>
        <dbReference type="SAM" id="Phobius"/>
    </source>
</evidence>
<keyword evidence="1" id="KW-0472">Membrane</keyword>
<keyword evidence="1" id="KW-1133">Transmembrane helix</keyword>
<organism evidence="2 3">
    <name type="scientific">[Phormidium ambiguum] IAM M-71</name>
    <dbReference type="NCBI Taxonomy" id="454136"/>
    <lineage>
        <taxon>Bacteria</taxon>
        <taxon>Bacillati</taxon>
        <taxon>Cyanobacteriota</taxon>
        <taxon>Cyanophyceae</taxon>
        <taxon>Oscillatoriophycideae</taxon>
        <taxon>Aerosakkonematales</taxon>
        <taxon>Aerosakkonemataceae</taxon>
        <taxon>Floridanema</taxon>
    </lineage>
</organism>
<evidence type="ECO:0008006" key="4">
    <source>
        <dbReference type="Google" id="ProtNLM"/>
    </source>
</evidence>
<evidence type="ECO:0000313" key="2">
    <source>
        <dbReference type="EMBL" id="OKH33356.1"/>
    </source>
</evidence>
<feature type="transmembrane region" description="Helical" evidence="1">
    <location>
        <begin position="12"/>
        <end position="36"/>
    </location>
</feature>
<dbReference type="PROSITE" id="PS00409">
    <property type="entry name" value="PROKAR_NTER_METHYL"/>
    <property type="match status" value="1"/>
</dbReference>
<dbReference type="InterPro" id="IPR012902">
    <property type="entry name" value="N_methyl_site"/>
</dbReference>
<dbReference type="RefSeq" id="WP_073595924.1">
    <property type="nucleotide sequence ID" value="NZ_MRCE01000030.1"/>
</dbReference>
<comment type="caution">
    <text evidence="2">The sequence shown here is derived from an EMBL/GenBank/DDBJ whole genome shotgun (WGS) entry which is preliminary data.</text>
</comment>